<accession>A0A6G7Y9L9</accession>
<evidence type="ECO:0000256" key="1">
    <source>
        <dbReference type="SAM" id="Phobius"/>
    </source>
</evidence>
<keyword evidence="1" id="KW-1133">Transmembrane helix</keyword>
<feature type="transmembrane region" description="Helical" evidence="1">
    <location>
        <begin position="50"/>
        <end position="68"/>
    </location>
</feature>
<gene>
    <name evidence="2" type="ORF">G7070_15890</name>
</gene>
<name>A0A6G7Y9L9_9ACTN</name>
<feature type="transmembrane region" description="Helical" evidence="1">
    <location>
        <begin position="23"/>
        <end position="44"/>
    </location>
</feature>
<keyword evidence="1" id="KW-0812">Transmembrane</keyword>
<reference evidence="2 3" key="1">
    <citation type="submission" date="2020-03" db="EMBL/GenBank/DDBJ databases">
        <title>Propioniciclava sp. nov., isolated from Hydrophilus acuminatus.</title>
        <authorList>
            <person name="Hyun D.-W."/>
            <person name="Bae J.-W."/>
        </authorList>
    </citation>
    <scope>NUCLEOTIDE SEQUENCE [LARGE SCALE GENOMIC DNA]</scope>
    <source>
        <strain evidence="2 3">HDW11</strain>
    </source>
</reference>
<proteinExistence type="predicted"/>
<protein>
    <submittedName>
        <fullName evidence="2">Uncharacterized protein</fullName>
    </submittedName>
</protein>
<dbReference type="AlphaFoldDB" id="A0A6G7Y9L9"/>
<evidence type="ECO:0000313" key="3">
    <source>
        <dbReference type="Proteomes" id="UP000501058"/>
    </source>
</evidence>
<dbReference type="Proteomes" id="UP000501058">
    <property type="component" value="Chromosome"/>
</dbReference>
<keyword evidence="3" id="KW-1185">Reference proteome</keyword>
<dbReference type="EMBL" id="CP049865">
    <property type="protein sequence ID" value="QIK73470.1"/>
    <property type="molecule type" value="Genomic_DNA"/>
</dbReference>
<dbReference type="KEGG" id="prv:G7070_15890"/>
<organism evidence="2 3">
    <name type="scientific">Propioniciclava coleopterorum</name>
    <dbReference type="NCBI Taxonomy" id="2714937"/>
    <lineage>
        <taxon>Bacteria</taxon>
        <taxon>Bacillati</taxon>
        <taxon>Actinomycetota</taxon>
        <taxon>Actinomycetes</taxon>
        <taxon>Propionibacteriales</taxon>
        <taxon>Propionibacteriaceae</taxon>
        <taxon>Propioniciclava</taxon>
    </lineage>
</organism>
<dbReference type="RefSeq" id="WP_166234539.1">
    <property type="nucleotide sequence ID" value="NZ_CP049865.1"/>
</dbReference>
<keyword evidence="1" id="KW-0472">Membrane</keyword>
<evidence type="ECO:0000313" key="2">
    <source>
        <dbReference type="EMBL" id="QIK73470.1"/>
    </source>
</evidence>
<sequence length="78" mass="8367">MTSSDRPDDQSAPAPERTLTEKLLGLVIAAGILLAGIALLGLMLTTDQNMIGIVVAVLLMVMGVRQLIKAIRTWRPRA</sequence>